<dbReference type="VEuPathDB" id="VectorBase:CPIJ014875"/>
<dbReference type="STRING" id="7176.B0X5S9"/>
<comment type="pathway">
    <text evidence="2">Protein modification; protein ubiquitination.</text>
</comment>
<dbReference type="PANTHER" id="PTHR45670:SF13">
    <property type="entry name" value="E3 UBIQUITIN-PROTEIN LIGASE TRIP12"/>
    <property type="match status" value="1"/>
</dbReference>
<dbReference type="KEGG" id="cqu:CpipJ_CPIJ014875"/>
<dbReference type="EnsemblMetazoa" id="CPIJ014875-RA">
    <property type="protein sequence ID" value="CPIJ014875-PA"/>
    <property type="gene ID" value="CPIJ014875"/>
</dbReference>
<name>B0X5S9_CULQU</name>
<dbReference type="VEuPathDB" id="VectorBase:CQUJHB018036"/>
<reference evidence="4" key="2">
    <citation type="submission" date="2021-02" db="UniProtKB">
        <authorList>
            <consortium name="EnsemblMetazoa"/>
        </authorList>
    </citation>
    <scope>IDENTIFICATION</scope>
    <source>
        <strain evidence="4">JHB</strain>
    </source>
</reference>
<keyword evidence="2" id="KW-0833">Ubl conjugation pathway</keyword>
<reference evidence="3" key="1">
    <citation type="submission" date="2007-03" db="EMBL/GenBank/DDBJ databases">
        <title>Annotation of Culex pipiens quinquefasciatus.</title>
        <authorList>
            <consortium name="The Broad Institute Genome Sequencing Platform"/>
            <person name="Atkinson P.W."/>
            <person name="Hemingway J."/>
            <person name="Christensen B.M."/>
            <person name="Higgs S."/>
            <person name="Kodira C."/>
            <person name="Hannick L."/>
            <person name="Megy K."/>
            <person name="O'Leary S."/>
            <person name="Pearson M."/>
            <person name="Haas B.J."/>
            <person name="Mauceli E."/>
            <person name="Wortman J.R."/>
            <person name="Lee N.H."/>
            <person name="Guigo R."/>
            <person name="Stanke M."/>
            <person name="Alvarado L."/>
            <person name="Amedeo P."/>
            <person name="Antoine C.H."/>
            <person name="Arensburger P."/>
            <person name="Bidwell S.L."/>
            <person name="Crawford M."/>
            <person name="Camaro F."/>
            <person name="Devon K."/>
            <person name="Engels R."/>
            <person name="Hammond M."/>
            <person name="Howarth C."/>
            <person name="Koehrsen M."/>
            <person name="Lawson D."/>
            <person name="Montgomery P."/>
            <person name="Nene V."/>
            <person name="Nusbaum C."/>
            <person name="Puiu D."/>
            <person name="Romero-Severson J."/>
            <person name="Severson D.W."/>
            <person name="Shumway M."/>
            <person name="Sisk P."/>
            <person name="Stolte C."/>
            <person name="Zeng Q."/>
            <person name="Eisenstadt E."/>
            <person name="Fraser-Liggett C."/>
            <person name="Strausberg R."/>
            <person name="Galagan J."/>
            <person name="Birren B."/>
            <person name="Collins F.H."/>
        </authorList>
    </citation>
    <scope>NUCLEOTIDE SEQUENCE [LARGE SCALE GENOMIC DNA]</scope>
    <source>
        <strain evidence="3">JHB</strain>
    </source>
</reference>
<dbReference type="GO" id="GO:0000209">
    <property type="term" value="P:protein polyubiquitination"/>
    <property type="evidence" value="ECO:0007669"/>
    <property type="project" value="TreeGrafter"/>
</dbReference>
<dbReference type="UniPathway" id="UPA00143"/>
<accession>B0X5S9</accession>
<keyword evidence="5" id="KW-1185">Reference proteome</keyword>
<dbReference type="GO" id="GO:0043161">
    <property type="term" value="P:proteasome-mediated ubiquitin-dependent protein catabolic process"/>
    <property type="evidence" value="ECO:0007669"/>
    <property type="project" value="TreeGrafter"/>
</dbReference>
<dbReference type="HOGENOM" id="CLU_020601_0_0_1"/>
<organism>
    <name type="scientific">Culex quinquefasciatus</name>
    <name type="common">Southern house mosquito</name>
    <name type="synonym">Culex pungens</name>
    <dbReference type="NCBI Taxonomy" id="7176"/>
    <lineage>
        <taxon>Eukaryota</taxon>
        <taxon>Metazoa</taxon>
        <taxon>Ecdysozoa</taxon>
        <taxon>Arthropoda</taxon>
        <taxon>Hexapoda</taxon>
        <taxon>Insecta</taxon>
        <taxon>Pterygota</taxon>
        <taxon>Neoptera</taxon>
        <taxon>Endopterygota</taxon>
        <taxon>Diptera</taxon>
        <taxon>Nematocera</taxon>
        <taxon>Culicoidea</taxon>
        <taxon>Culicidae</taxon>
        <taxon>Culicinae</taxon>
        <taxon>Culicini</taxon>
        <taxon>Culex</taxon>
        <taxon>Culex</taxon>
    </lineage>
</organism>
<dbReference type="InterPro" id="IPR045322">
    <property type="entry name" value="HECTD1/TRIP12-like"/>
</dbReference>
<evidence type="ECO:0000256" key="1">
    <source>
        <dbReference type="ARBA" id="ARBA00022679"/>
    </source>
</evidence>
<sequence>MTASHSFCGKHCSVTAAENETPLYSRGSSHTEEHLAQLLCRAKAGVCLGWFLNNTDSSSGNCSLDRTNRTKNALSVVRSSSVLVVPVNLTARPGPTRRDVTSRTVPPGHVPVREYYGRGSQVLSWSQPTRINLTMKTHQGALELCGCQGPRLVAERHPSKGRAGKRTTRPRWRSSTWNTLASTHGPHCGLKLAQQLQEETISSGLTTVASAKTTDMEYKLRTSKTGEPSAAAVRTGCVNLATRPPNATRDARIVCLMEERELADEFFRNLFSVLYEGYSSSTGPSVRYKCLRVLLRKVYFAYGAFLLRDVFKNQLVSSRISGMMASNDLSIVIGPLQVSEILSRSYRKCSLLAVRPQMSASTIHLESSSAGSRFQQAVPSVPDAPPLFGHFCVQRRAEYSDVPLTVPSGSWATVVASSAVAPSHHDTRYRSLGQLKVEDILKRKVPPKQTTVPRKVPRPQLQQCLADLRPLRHPVRDHLLRHATKRPRWALLQISSKNHFYKNASTVKARRKTKLTATGSKTDEYHDC</sequence>
<evidence type="ECO:0000313" key="4">
    <source>
        <dbReference type="EnsemblMetazoa" id="CPIJ014875-PA"/>
    </source>
</evidence>
<comment type="similarity">
    <text evidence="2">Belongs to the UPL family. K-HECT subfamily.</text>
</comment>
<comment type="function">
    <text evidence="2">E3 ubiquitin-protein ligase which accepts ubiquitin from an E2 ubiquitin-conjugating enzyme in the form of a thioester and then directly transfers the ubiquitin to targeted substrates.</text>
</comment>
<dbReference type="PANTHER" id="PTHR45670">
    <property type="entry name" value="E3 UBIQUITIN-PROTEIN LIGASE TRIP12"/>
    <property type="match status" value="1"/>
</dbReference>
<dbReference type="VEuPathDB" id="VectorBase:CQUJHB008565"/>
<dbReference type="AlphaFoldDB" id="B0X5S9"/>
<comment type="catalytic activity">
    <reaction evidence="2">
        <text>S-ubiquitinyl-[E2 ubiquitin-conjugating enzyme]-L-cysteine + [acceptor protein]-L-lysine = [E2 ubiquitin-conjugating enzyme]-L-cysteine + N(6)-ubiquitinyl-[acceptor protein]-L-lysine.</text>
        <dbReference type="EC" id="2.3.2.26"/>
    </reaction>
</comment>
<evidence type="ECO:0000313" key="5">
    <source>
        <dbReference type="Proteomes" id="UP000002320"/>
    </source>
</evidence>
<dbReference type="GO" id="GO:0061630">
    <property type="term" value="F:ubiquitin protein ligase activity"/>
    <property type="evidence" value="ECO:0007669"/>
    <property type="project" value="UniProtKB-UniRule"/>
</dbReference>
<dbReference type="Proteomes" id="UP000002320">
    <property type="component" value="Unassembled WGS sequence"/>
</dbReference>
<gene>
    <name evidence="4" type="primary">6048031</name>
    <name evidence="3" type="ORF">CpipJ_CPIJ014875</name>
</gene>
<evidence type="ECO:0000256" key="2">
    <source>
        <dbReference type="RuleBase" id="RU369009"/>
    </source>
</evidence>
<dbReference type="GO" id="GO:0006974">
    <property type="term" value="P:DNA damage response"/>
    <property type="evidence" value="ECO:0007669"/>
    <property type="project" value="TreeGrafter"/>
</dbReference>
<evidence type="ECO:0000313" key="3">
    <source>
        <dbReference type="EMBL" id="EDS41060.1"/>
    </source>
</evidence>
<dbReference type="GO" id="GO:0016607">
    <property type="term" value="C:nuclear speck"/>
    <property type="evidence" value="ECO:0007669"/>
    <property type="project" value="TreeGrafter"/>
</dbReference>
<proteinExistence type="inferred from homology"/>
<dbReference type="eggNOG" id="KOG0168">
    <property type="taxonomic scope" value="Eukaryota"/>
</dbReference>
<dbReference type="EMBL" id="DS232395">
    <property type="protein sequence ID" value="EDS41060.1"/>
    <property type="molecule type" value="Genomic_DNA"/>
</dbReference>
<protein>
    <recommendedName>
        <fullName evidence="2">E3 ubiquitin-protein ligase</fullName>
        <ecNumber evidence="2">2.3.2.26</ecNumber>
    </recommendedName>
</protein>
<dbReference type="InParanoid" id="B0X5S9"/>
<dbReference type="EC" id="2.3.2.26" evidence="2"/>
<dbReference type="OrthoDB" id="271273at2759"/>
<keyword evidence="1 2" id="KW-0808">Transferase</keyword>